<feature type="domain" description="RING-type" evidence="3">
    <location>
        <begin position="10"/>
        <end position="56"/>
    </location>
</feature>
<keyword evidence="1" id="KW-0863">Zinc-finger</keyword>
<dbReference type="GO" id="GO:0008270">
    <property type="term" value="F:zinc ion binding"/>
    <property type="evidence" value="ECO:0007669"/>
    <property type="project" value="UniProtKB-KW"/>
</dbReference>
<accession>A0A9P5NGS2</accession>
<gene>
    <name evidence="4" type="ORF">CPB84DRAFT_1816953</name>
</gene>
<protein>
    <recommendedName>
        <fullName evidence="3">RING-type domain-containing protein</fullName>
    </recommendedName>
</protein>
<feature type="compositionally biased region" description="Pro residues" evidence="2">
    <location>
        <begin position="348"/>
        <end position="360"/>
    </location>
</feature>
<dbReference type="PROSITE" id="PS50089">
    <property type="entry name" value="ZF_RING_2"/>
    <property type="match status" value="1"/>
</dbReference>
<dbReference type="SUPFAM" id="SSF57850">
    <property type="entry name" value="RING/U-box"/>
    <property type="match status" value="1"/>
</dbReference>
<comment type="caution">
    <text evidence="4">The sequence shown here is derived from an EMBL/GenBank/DDBJ whole genome shotgun (WGS) entry which is preliminary data.</text>
</comment>
<evidence type="ECO:0000256" key="1">
    <source>
        <dbReference type="PROSITE-ProRule" id="PRU00175"/>
    </source>
</evidence>
<keyword evidence="1" id="KW-0479">Metal-binding</keyword>
<feature type="compositionally biased region" description="Low complexity" evidence="2">
    <location>
        <begin position="329"/>
        <end position="340"/>
    </location>
</feature>
<name>A0A9P5NGS2_GYMJU</name>
<evidence type="ECO:0000313" key="4">
    <source>
        <dbReference type="EMBL" id="KAF8884404.1"/>
    </source>
</evidence>
<organism evidence="4 5">
    <name type="scientific">Gymnopilus junonius</name>
    <name type="common">Spectacular rustgill mushroom</name>
    <name type="synonym">Gymnopilus spectabilis subsp. junonius</name>
    <dbReference type="NCBI Taxonomy" id="109634"/>
    <lineage>
        <taxon>Eukaryota</taxon>
        <taxon>Fungi</taxon>
        <taxon>Dikarya</taxon>
        <taxon>Basidiomycota</taxon>
        <taxon>Agaricomycotina</taxon>
        <taxon>Agaricomycetes</taxon>
        <taxon>Agaricomycetidae</taxon>
        <taxon>Agaricales</taxon>
        <taxon>Agaricineae</taxon>
        <taxon>Hymenogastraceae</taxon>
        <taxon>Gymnopilus</taxon>
    </lineage>
</organism>
<dbReference type="AlphaFoldDB" id="A0A9P5NGS2"/>
<feature type="region of interest" description="Disordered" evidence="2">
    <location>
        <begin position="165"/>
        <end position="209"/>
    </location>
</feature>
<dbReference type="EMBL" id="JADNYJ010000108">
    <property type="protein sequence ID" value="KAF8884404.1"/>
    <property type="molecule type" value="Genomic_DNA"/>
</dbReference>
<proteinExistence type="predicted"/>
<sequence length="441" mass="48171">MLTIAPGCACDVCAEEYGPHRLPHSIPCGHVLCASCCTTIVEKTSPRLSPVCPFCREPFTHDSARLIRMDFVTSGWSTPRRFPAMETFNDFNSERWRQGRIEVRRLEDKVAKVAAKKCSVEEVSTLYKELEDWLLRRRMTKCTSSILLSAALLRAILMNHLAHSDASKTAKTTEANLKNKIEDLENNNTKMEAEMRRQRSQYNQKSQECQQLRNEVAQLRTLATTLGVSAPEMPSSVPTSPTPSPTPYSSSQSPYSPSSSTSTTGATASPLSRFNAMHTRSASMSSRPTTPATPLSPTRSHTPAPPRSHTPAPSTHAPLRSHTPGPGHSSASAAAAALSSPPRSHTPGPAPSTPAPLVPPKPRRLSTPSPPKMMVRSTSEEKAEAHERWLPPNMSPDDDYVLPRDHHHTAKEKERIGLGLGRSGSVRPASRAGFVSRLGLF</sequence>
<dbReference type="InterPro" id="IPR013083">
    <property type="entry name" value="Znf_RING/FYVE/PHD"/>
</dbReference>
<dbReference type="Proteomes" id="UP000724874">
    <property type="component" value="Unassembled WGS sequence"/>
</dbReference>
<keyword evidence="1" id="KW-0862">Zinc</keyword>
<dbReference type="InterPro" id="IPR001841">
    <property type="entry name" value="Znf_RING"/>
</dbReference>
<feature type="compositionally biased region" description="Polar residues" evidence="2">
    <location>
        <begin position="200"/>
        <end position="209"/>
    </location>
</feature>
<reference evidence="4" key="1">
    <citation type="submission" date="2020-11" db="EMBL/GenBank/DDBJ databases">
        <authorList>
            <consortium name="DOE Joint Genome Institute"/>
            <person name="Ahrendt S."/>
            <person name="Riley R."/>
            <person name="Andreopoulos W."/>
            <person name="LaButti K."/>
            <person name="Pangilinan J."/>
            <person name="Ruiz-duenas F.J."/>
            <person name="Barrasa J.M."/>
            <person name="Sanchez-Garcia M."/>
            <person name="Camarero S."/>
            <person name="Miyauchi S."/>
            <person name="Serrano A."/>
            <person name="Linde D."/>
            <person name="Babiker R."/>
            <person name="Drula E."/>
            <person name="Ayuso-Fernandez I."/>
            <person name="Pacheco R."/>
            <person name="Padilla G."/>
            <person name="Ferreira P."/>
            <person name="Barriuso J."/>
            <person name="Kellner H."/>
            <person name="Castanera R."/>
            <person name="Alfaro M."/>
            <person name="Ramirez L."/>
            <person name="Pisabarro A.G."/>
            <person name="Kuo A."/>
            <person name="Tritt A."/>
            <person name="Lipzen A."/>
            <person name="He G."/>
            <person name="Yan M."/>
            <person name="Ng V."/>
            <person name="Cullen D."/>
            <person name="Martin F."/>
            <person name="Rosso M.-N."/>
            <person name="Henrissat B."/>
            <person name="Hibbett D."/>
            <person name="Martinez A.T."/>
            <person name="Grigoriev I.V."/>
        </authorList>
    </citation>
    <scope>NUCLEOTIDE SEQUENCE</scope>
    <source>
        <strain evidence="4">AH 44721</strain>
    </source>
</reference>
<dbReference type="OrthoDB" id="6105938at2759"/>
<evidence type="ECO:0000256" key="2">
    <source>
        <dbReference type="SAM" id="MobiDB-lite"/>
    </source>
</evidence>
<evidence type="ECO:0000259" key="3">
    <source>
        <dbReference type="PROSITE" id="PS50089"/>
    </source>
</evidence>
<evidence type="ECO:0000313" key="5">
    <source>
        <dbReference type="Proteomes" id="UP000724874"/>
    </source>
</evidence>
<feature type="compositionally biased region" description="Polar residues" evidence="2">
    <location>
        <begin position="278"/>
        <end position="301"/>
    </location>
</feature>
<keyword evidence="5" id="KW-1185">Reference proteome</keyword>
<feature type="region of interest" description="Disordered" evidence="2">
    <location>
        <begin position="227"/>
        <end position="378"/>
    </location>
</feature>
<dbReference type="Gene3D" id="3.30.40.10">
    <property type="entry name" value="Zinc/RING finger domain, C3HC4 (zinc finger)"/>
    <property type="match status" value="1"/>
</dbReference>
<feature type="compositionally biased region" description="Low complexity" evidence="2">
    <location>
        <begin position="247"/>
        <end position="272"/>
    </location>
</feature>